<dbReference type="SUPFAM" id="SSF88946">
    <property type="entry name" value="Sigma2 domain of RNA polymerase sigma factors"/>
    <property type="match status" value="1"/>
</dbReference>
<comment type="similarity">
    <text evidence="1">Belongs to the sigma-70 factor family. ECF subfamily.</text>
</comment>
<keyword evidence="8" id="KW-1133">Transmembrane helix</keyword>
<evidence type="ECO:0000256" key="4">
    <source>
        <dbReference type="ARBA" id="ARBA00023125"/>
    </source>
</evidence>
<dbReference type="Gene3D" id="1.10.10.1320">
    <property type="entry name" value="Anti-sigma factor, zinc-finger domain"/>
    <property type="match status" value="1"/>
</dbReference>
<accession>A0A9P1BGH7</accession>
<dbReference type="GO" id="GO:0006352">
    <property type="term" value="P:DNA-templated transcription initiation"/>
    <property type="evidence" value="ECO:0007669"/>
    <property type="project" value="InterPro"/>
</dbReference>
<feature type="transmembrane region" description="Helical" evidence="8">
    <location>
        <begin position="1494"/>
        <end position="1518"/>
    </location>
</feature>
<evidence type="ECO:0000256" key="1">
    <source>
        <dbReference type="ARBA" id="ARBA00010641"/>
    </source>
</evidence>
<feature type="region of interest" description="Disordered" evidence="7">
    <location>
        <begin position="1250"/>
        <end position="1276"/>
    </location>
</feature>
<feature type="transmembrane region" description="Helical" evidence="8">
    <location>
        <begin position="1131"/>
        <end position="1157"/>
    </location>
</feature>
<evidence type="ECO:0000256" key="6">
    <source>
        <dbReference type="SAM" id="Coils"/>
    </source>
</evidence>
<keyword evidence="8" id="KW-0812">Transmembrane</keyword>
<dbReference type="Gene3D" id="1.10.10.10">
    <property type="entry name" value="Winged helix-like DNA-binding domain superfamily/Winged helix DNA-binding domain"/>
    <property type="match status" value="1"/>
</dbReference>
<evidence type="ECO:0000259" key="9">
    <source>
        <dbReference type="Pfam" id="PF04542"/>
    </source>
</evidence>
<dbReference type="EMBL" id="CAMXCT030000001">
    <property type="protein sequence ID" value="CAL4759352.1"/>
    <property type="molecule type" value="Genomic_DNA"/>
</dbReference>
<dbReference type="Pfam" id="PF13646">
    <property type="entry name" value="HEAT_2"/>
    <property type="match status" value="1"/>
</dbReference>
<evidence type="ECO:0000259" key="10">
    <source>
        <dbReference type="Pfam" id="PF08281"/>
    </source>
</evidence>
<dbReference type="GO" id="GO:0016987">
    <property type="term" value="F:sigma factor activity"/>
    <property type="evidence" value="ECO:0007669"/>
    <property type="project" value="UniProtKB-KW"/>
</dbReference>
<dbReference type="InterPro" id="IPR013324">
    <property type="entry name" value="RNA_pol_sigma_r3/r4-like"/>
</dbReference>
<evidence type="ECO:0000256" key="3">
    <source>
        <dbReference type="ARBA" id="ARBA00023082"/>
    </source>
</evidence>
<feature type="region of interest" description="Disordered" evidence="7">
    <location>
        <begin position="1712"/>
        <end position="1763"/>
    </location>
</feature>
<dbReference type="InterPro" id="IPR014284">
    <property type="entry name" value="RNA_pol_sigma-70_dom"/>
</dbReference>
<feature type="domain" description="RNA polymerase sigma-70 region 2" evidence="9">
    <location>
        <begin position="510"/>
        <end position="578"/>
    </location>
</feature>
<keyword evidence="4" id="KW-0238">DNA-binding</keyword>
<dbReference type="Pfam" id="PF07394">
    <property type="entry name" value="DUF1501"/>
    <property type="match status" value="1"/>
</dbReference>
<keyword evidence="14" id="KW-1185">Reference proteome</keyword>
<dbReference type="InterPro" id="IPR013249">
    <property type="entry name" value="RNA_pol_sigma70_r4_t2"/>
</dbReference>
<dbReference type="EMBL" id="CAMXCT020000001">
    <property type="protein sequence ID" value="CAL1125415.1"/>
    <property type="molecule type" value="Genomic_DNA"/>
</dbReference>
<reference evidence="12" key="2">
    <citation type="submission" date="2024-04" db="EMBL/GenBank/DDBJ databases">
        <authorList>
            <person name="Chen Y."/>
            <person name="Shah S."/>
            <person name="Dougan E. K."/>
            <person name="Thang M."/>
            <person name="Chan C."/>
        </authorList>
    </citation>
    <scope>NUCLEOTIDE SEQUENCE [LARGE SCALE GENOMIC DNA]</scope>
</reference>
<evidence type="ECO:0000313" key="14">
    <source>
        <dbReference type="Proteomes" id="UP001152797"/>
    </source>
</evidence>
<name>A0A9P1BGH7_9DINO</name>
<keyword evidence="2" id="KW-0805">Transcription regulation</keyword>
<dbReference type="InterPro" id="IPR016024">
    <property type="entry name" value="ARM-type_fold"/>
</dbReference>
<feature type="transmembrane region" description="Helical" evidence="8">
    <location>
        <begin position="1524"/>
        <end position="1543"/>
    </location>
</feature>
<dbReference type="InterPro" id="IPR000838">
    <property type="entry name" value="RNA_pol_sigma70_ECF_CS"/>
</dbReference>
<feature type="region of interest" description="Disordered" evidence="7">
    <location>
        <begin position="1563"/>
        <end position="1604"/>
    </location>
</feature>
<keyword evidence="6" id="KW-0175">Coiled coil</keyword>
<dbReference type="InterPro" id="IPR011989">
    <property type="entry name" value="ARM-like"/>
</dbReference>
<dbReference type="OrthoDB" id="5376590at2759"/>
<dbReference type="InterPro" id="IPR010869">
    <property type="entry name" value="DUF1501"/>
</dbReference>
<feature type="transmembrane region" description="Helical" evidence="8">
    <location>
        <begin position="1452"/>
        <end position="1473"/>
    </location>
</feature>
<dbReference type="CDD" id="cd06171">
    <property type="entry name" value="Sigma70_r4"/>
    <property type="match status" value="1"/>
</dbReference>
<comment type="caution">
    <text evidence="11">The sequence shown here is derived from an EMBL/GenBank/DDBJ whole genome shotgun (WGS) entry which is preliminary data.</text>
</comment>
<keyword evidence="8" id="KW-0472">Membrane</keyword>
<gene>
    <name evidence="11" type="ORF">C1SCF055_LOCUS630</name>
</gene>
<keyword evidence="5" id="KW-0804">Transcription</keyword>
<dbReference type="PANTHER" id="PTHR43133:SF8">
    <property type="entry name" value="RNA POLYMERASE SIGMA FACTOR HI_1459-RELATED"/>
    <property type="match status" value="1"/>
</dbReference>
<protein>
    <submittedName>
        <fullName evidence="13">RNA polymerase sigma-H factor (Sigma-30)</fullName>
    </submittedName>
</protein>
<dbReference type="PROSITE" id="PS51318">
    <property type="entry name" value="TAT"/>
    <property type="match status" value="1"/>
</dbReference>
<dbReference type="Gene3D" id="1.10.1740.10">
    <property type="match status" value="1"/>
</dbReference>
<dbReference type="EMBL" id="CAMXCT010000001">
    <property type="protein sequence ID" value="CAI3972040.1"/>
    <property type="molecule type" value="Genomic_DNA"/>
</dbReference>
<feature type="transmembrane region" description="Helical" evidence="8">
    <location>
        <begin position="1396"/>
        <end position="1416"/>
    </location>
</feature>
<dbReference type="GO" id="GO:0003677">
    <property type="term" value="F:DNA binding"/>
    <property type="evidence" value="ECO:0007669"/>
    <property type="project" value="UniProtKB-KW"/>
</dbReference>
<keyword evidence="3" id="KW-0731">Sigma factor</keyword>
<feature type="domain" description="RNA polymerase sigma factor 70 region 4 type 2" evidence="10">
    <location>
        <begin position="619"/>
        <end position="671"/>
    </location>
</feature>
<dbReference type="InterPro" id="IPR013325">
    <property type="entry name" value="RNA_pol_sigma_r2"/>
</dbReference>
<dbReference type="Pfam" id="PF04542">
    <property type="entry name" value="Sigma70_r2"/>
    <property type="match status" value="1"/>
</dbReference>
<dbReference type="InterPro" id="IPR039425">
    <property type="entry name" value="RNA_pol_sigma-70-like"/>
</dbReference>
<dbReference type="InterPro" id="IPR041916">
    <property type="entry name" value="Anti_sigma_zinc_sf"/>
</dbReference>
<reference evidence="11" key="1">
    <citation type="submission" date="2022-10" db="EMBL/GenBank/DDBJ databases">
        <authorList>
            <person name="Chen Y."/>
            <person name="Dougan E. K."/>
            <person name="Chan C."/>
            <person name="Rhodes N."/>
            <person name="Thang M."/>
        </authorList>
    </citation>
    <scope>NUCLEOTIDE SEQUENCE</scope>
</reference>
<evidence type="ECO:0000313" key="13">
    <source>
        <dbReference type="EMBL" id="CAL4759352.1"/>
    </source>
</evidence>
<dbReference type="InterPro" id="IPR007627">
    <property type="entry name" value="RNA_pol_sigma70_r2"/>
</dbReference>
<sequence length="1968" mass="216726">MLTLWDSDRRGNRREFLRFGSLALGGMSLAGLPSGTVTASTAPPITGKSVVYVFMHGGPSQIETFDPKMTAPDGVRSVTGEIATRIPGVTFGSTFPKLAAMADKLAVVRSFTTGDGRHDIKPVVCRQTLGANLGTFYGRVVGANDPTTGMPTNAVLFPRAVDDSTQPGNSNFGDLRSTSSLGAAYAPFTPGGDAELQQDMQLHMPRPRLDNRRELLSQLDHVRRSVEIGGAGEGIGRLREQAFSTILGGAAGALDLSNEDPAVVARYDTAPLVRPDQIDKKWNNYNNYVDNAKTLGKLMLLARRLCEAGCGFVTVTTNFVWDMHADVNNATMSEGMQYMAPPFDHAVATFLEDVEERGLSDRILLVASGEMGRTPKLNERGGRDHWGSLAPLLLAGGGLKMGQVIGRSNRDASEPGSVPYTIEHLVSTIMHTQFDLGTLRVARGLPTDMVGVATGGSPIACSPAVSVVFHQGTVACWHDWAKLFRYQLRDPDVRLMLQVRDGDAAAFEELVQRYQSRLVGILEHLVGSRESAEDLAQEVFLRVYRARERYEPGAKFSTWLFTIANNVASNAKRSRSRRKEVTLDADGSGPLGPQPLEQLAAAASGLMPTRQLDSAEMRHMVREAIQSLNERQRMAVLLNKFEGMSYADIAETMNLSTMAIKSLLTRARLNLKEVLKRFASHDADTAMNEPANHPDDLAYDEQLVAYLDGELDPESIRDLEERLAKDEDIRQRLHQLEQAWDALNTLPAIDVSPQFAHTTLEMIAQKAEQEQQGQNAGWFTPRVRRLLVGTAGVAVAFALGFFVSSNRGRAENEQVVNELPLLDELDAYRRAGDIEYLRMIREAELFPVEESEATPPFNALLATADQRREYLQQMTTVEKNRLRRQLERFEELDRDEQQRLRALQKDLATAPDRDELMAVMRGYHSWLDGLSTADRAAFLARSPEDRINYLREVKATEARRASDRRAIGRWIEEQLVKHLPPDVQQRLAQVDGELRQFRLADELMRERERNRRPTWLLADEEDFKVLEASLSDEARKRLEGQSLQKKRFQLAYWIKEYADVHLGEIPHMEMRRFYRELPEEERRELRRKFSDLSPEEVRDQLELLYLEKNPYNDRAFFEGLYLIHTRGRRGLVLYLANIIAILLISYMAMFISMSLLLSFGERLVAIPGNLHLRALRITLWCGASCTYWCHEALSCCPAGGRCKSNRSRDVSIPVTCTSCGHKFKAKQKYAGRKGGCPACGATVRVPASAEAAAKPETVRSASGGSSGSGTKSSPAAKGTVATLACGDCGEKFKAQLQAKARDGKCPSCGVELTIPADPNLKRAPAAAAQVPAVVRPANDNLWDELPENLGSDEDASSGFSLAELPAASTTNVPAPQLPKKKLKKRQSSISFDDPMATLKAVGLGIAALLAIGILGWGAMSGNFLGAFAAVAQLVMLGCYIMVVVSMCQHGRYGLAIFSGGGWLLGILIIFGTLGSAIMKANETNQAPEVGEMGAMIVAVGFGVLLTFFSGLTTYIVGWVKSNEWQLGGVMLAWTLCFFIGMVTRLMSAGSDLSIAEAESPEFTAPPGLMVAEPEAPSRRTAVPNSPSDSERSNADSPATQPPKSGLHVKLANAVYVPIEDQFTRRTEYGVSVDYTFEAEGFDPRHRYFWVIENSLGRSEMHLFEQGQGTLQGSLSQFPLMGREQKSPTSWKCWIEIETSMFQGRSRASKVVSMRSASKMPPPKEYVPMEAQGGSPLASNSGSPSGNNSPSGTPPVTGPPPELPREMELDEAITLLDEIDRNRLKHALRWFSDHPPVEERRSEVAQKLAALAKHPDTFVQKQAIEALGVWNTEEQIPLWISLLKDDAFGVRNKARDVLATTNSPQAAVAIVGLLEDDRIGSKKALIQMGPVAESAVIVLLEHPDQFIRSDASEILGEIGGRDSMRALKKLANDPSGITRSVAEKAYYKIEFRLKQEEQNKPSPALERVN</sequence>
<dbReference type="SUPFAM" id="SSF88659">
    <property type="entry name" value="Sigma3 and sigma4 domains of RNA polymerase sigma factors"/>
    <property type="match status" value="1"/>
</dbReference>
<dbReference type="Pfam" id="PF08281">
    <property type="entry name" value="Sigma70_r4_2"/>
    <property type="match status" value="1"/>
</dbReference>
<feature type="transmembrane region" description="Helical" evidence="8">
    <location>
        <begin position="1423"/>
        <end position="1446"/>
    </location>
</feature>
<dbReference type="InterPro" id="IPR006311">
    <property type="entry name" value="TAT_signal"/>
</dbReference>
<evidence type="ECO:0000256" key="8">
    <source>
        <dbReference type="SAM" id="Phobius"/>
    </source>
</evidence>
<organism evidence="11">
    <name type="scientific">Cladocopium goreaui</name>
    <dbReference type="NCBI Taxonomy" id="2562237"/>
    <lineage>
        <taxon>Eukaryota</taxon>
        <taxon>Sar</taxon>
        <taxon>Alveolata</taxon>
        <taxon>Dinophyceae</taxon>
        <taxon>Suessiales</taxon>
        <taxon>Symbiodiniaceae</taxon>
        <taxon>Cladocopium</taxon>
    </lineage>
</organism>
<dbReference type="SUPFAM" id="SSF48371">
    <property type="entry name" value="ARM repeat"/>
    <property type="match status" value="1"/>
</dbReference>
<dbReference type="Proteomes" id="UP001152797">
    <property type="component" value="Unassembled WGS sequence"/>
</dbReference>
<feature type="coiled-coil region" evidence="6">
    <location>
        <begin position="879"/>
        <end position="906"/>
    </location>
</feature>
<evidence type="ECO:0000256" key="5">
    <source>
        <dbReference type="ARBA" id="ARBA00023163"/>
    </source>
</evidence>
<evidence type="ECO:0000313" key="12">
    <source>
        <dbReference type="EMBL" id="CAL1125415.1"/>
    </source>
</evidence>
<dbReference type="NCBIfam" id="TIGR02937">
    <property type="entry name" value="sigma70-ECF"/>
    <property type="match status" value="1"/>
</dbReference>
<dbReference type="InterPro" id="IPR004155">
    <property type="entry name" value="PBS_lyase_HEAT"/>
</dbReference>
<evidence type="ECO:0000256" key="7">
    <source>
        <dbReference type="SAM" id="MobiDB-lite"/>
    </source>
</evidence>
<feature type="compositionally biased region" description="Low complexity" evidence="7">
    <location>
        <begin position="1260"/>
        <end position="1276"/>
    </location>
</feature>
<feature type="compositionally biased region" description="Pro residues" evidence="7">
    <location>
        <begin position="1751"/>
        <end position="1761"/>
    </location>
</feature>
<dbReference type="InterPro" id="IPR036388">
    <property type="entry name" value="WH-like_DNA-bd_sf"/>
</dbReference>
<feature type="compositionally biased region" description="Low complexity" evidence="7">
    <location>
        <begin position="1732"/>
        <end position="1750"/>
    </location>
</feature>
<dbReference type="Gene3D" id="1.25.10.10">
    <property type="entry name" value="Leucine-rich Repeat Variant"/>
    <property type="match status" value="1"/>
</dbReference>
<dbReference type="PANTHER" id="PTHR43133">
    <property type="entry name" value="RNA POLYMERASE ECF-TYPE SIGMA FACTO"/>
    <property type="match status" value="1"/>
</dbReference>
<proteinExistence type="inferred from homology"/>
<evidence type="ECO:0000256" key="2">
    <source>
        <dbReference type="ARBA" id="ARBA00023015"/>
    </source>
</evidence>
<dbReference type="SMART" id="SM00567">
    <property type="entry name" value="EZ_HEAT"/>
    <property type="match status" value="3"/>
</dbReference>
<dbReference type="PROSITE" id="PS01063">
    <property type="entry name" value="SIGMA70_ECF"/>
    <property type="match status" value="1"/>
</dbReference>
<evidence type="ECO:0000313" key="11">
    <source>
        <dbReference type="EMBL" id="CAI3972040.1"/>
    </source>
</evidence>